<feature type="region of interest" description="Disordered" evidence="1">
    <location>
        <begin position="45"/>
        <end position="87"/>
    </location>
</feature>
<dbReference type="InParanoid" id="A0A3N4KL20"/>
<sequence>MVQVSMHKRVGICPVSQTLKPGCGTIAILQITSLKSLIATAQVTQSATSHQPPTPAPNPLRPHSTQYPTHPLSKPSSPPGPHAQTCTLPDQKFKTLDYTARILQTHQPYPTTTCPLLAEISNPNTPDTRSTALYGLVHDALHVFSAAGGRPRNSIPQPRASRTPRSATVTSNCRVRDGNKSILSTNRFIEVTHIIPHPAEAHPGR</sequence>
<dbReference type="EMBL" id="ML119320">
    <property type="protein sequence ID" value="RPB06485.1"/>
    <property type="molecule type" value="Genomic_DNA"/>
</dbReference>
<organism evidence="2 3">
    <name type="scientific">Morchella conica CCBAS932</name>
    <dbReference type="NCBI Taxonomy" id="1392247"/>
    <lineage>
        <taxon>Eukaryota</taxon>
        <taxon>Fungi</taxon>
        <taxon>Dikarya</taxon>
        <taxon>Ascomycota</taxon>
        <taxon>Pezizomycotina</taxon>
        <taxon>Pezizomycetes</taxon>
        <taxon>Pezizales</taxon>
        <taxon>Morchellaceae</taxon>
        <taxon>Morchella</taxon>
    </lineage>
</organism>
<reference evidence="2 3" key="1">
    <citation type="journal article" date="2018" name="Nat. Ecol. Evol.">
        <title>Pezizomycetes genomes reveal the molecular basis of ectomycorrhizal truffle lifestyle.</title>
        <authorList>
            <person name="Murat C."/>
            <person name="Payen T."/>
            <person name="Noel B."/>
            <person name="Kuo A."/>
            <person name="Morin E."/>
            <person name="Chen J."/>
            <person name="Kohler A."/>
            <person name="Krizsan K."/>
            <person name="Balestrini R."/>
            <person name="Da Silva C."/>
            <person name="Montanini B."/>
            <person name="Hainaut M."/>
            <person name="Levati E."/>
            <person name="Barry K.W."/>
            <person name="Belfiori B."/>
            <person name="Cichocki N."/>
            <person name="Clum A."/>
            <person name="Dockter R.B."/>
            <person name="Fauchery L."/>
            <person name="Guy J."/>
            <person name="Iotti M."/>
            <person name="Le Tacon F."/>
            <person name="Lindquist E.A."/>
            <person name="Lipzen A."/>
            <person name="Malagnac F."/>
            <person name="Mello A."/>
            <person name="Molinier V."/>
            <person name="Miyauchi S."/>
            <person name="Poulain J."/>
            <person name="Riccioni C."/>
            <person name="Rubini A."/>
            <person name="Sitrit Y."/>
            <person name="Splivallo R."/>
            <person name="Traeger S."/>
            <person name="Wang M."/>
            <person name="Zifcakova L."/>
            <person name="Wipf D."/>
            <person name="Zambonelli A."/>
            <person name="Paolocci F."/>
            <person name="Nowrousian M."/>
            <person name="Ottonello S."/>
            <person name="Baldrian P."/>
            <person name="Spatafora J.W."/>
            <person name="Henrissat B."/>
            <person name="Nagy L.G."/>
            <person name="Aury J.M."/>
            <person name="Wincker P."/>
            <person name="Grigoriev I.V."/>
            <person name="Bonfante P."/>
            <person name="Martin F.M."/>
        </authorList>
    </citation>
    <scope>NUCLEOTIDE SEQUENCE [LARGE SCALE GENOMIC DNA]</scope>
    <source>
        <strain evidence="2 3">CCBAS932</strain>
    </source>
</reference>
<evidence type="ECO:0000256" key="1">
    <source>
        <dbReference type="SAM" id="MobiDB-lite"/>
    </source>
</evidence>
<feature type="region of interest" description="Disordered" evidence="1">
    <location>
        <begin position="148"/>
        <end position="168"/>
    </location>
</feature>
<evidence type="ECO:0000313" key="2">
    <source>
        <dbReference type="EMBL" id="RPB06485.1"/>
    </source>
</evidence>
<accession>A0A3N4KL20</accession>
<evidence type="ECO:0000313" key="3">
    <source>
        <dbReference type="Proteomes" id="UP000277580"/>
    </source>
</evidence>
<proteinExistence type="predicted"/>
<keyword evidence="3" id="KW-1185">Reference proteome</keyword>
<dbReference type="AlphaFoldDB" id="A0A3N4KL20"/>
<name>A0A3N4KL20_9PEZI</name>
<protein>
    <submittedName>
        <fullName evidence="2">Uncharacterized protein</fullName>
    </submittedName>
</protein>
<gene>
    <name evidence="2" type="ORF">P167DRAFT_143900</name>
</gene>
<dbReference type="Proteomes" id="UP000277580">
    <property type="component" value="Unassembled WGS sequence"/>
</dbReference>